<dbReference type="AlphaFoldDB" id="A0A4S4C0T5"/>
<comment type="caution">
    <text evidence="4">The sequence shown here is derived from an EMBL/GenBank/DDBJ whole genome shotgun (WGS) entry which is preliminary data.</text>
</comment>
<keyword evidence="3" id="KW-0479">Metal-binding</keyword>
<dbReference type="InterPro" id="IPR050748">
    <property type="entry name" value="Glycosyltrans_8_dom-fam"/>
</dbReference>
<dbReference type="InterPro" id="IPR029044">
    <property type="entry name" value="Nucleotide-diphossugar_trans"/>
</dbReference>
<dbReference type="RefSeq" id="WP_136353100.1">
    <property type="nucleotide sequence ID" value="NZ_CP046266.1"/>
</dbReference>
<dbReference type="CDD" id="cd04194">
    <property type="entry name" value="GT8_A4GalT_like"/>
    <property type="match status" value="1"/>
</dbReference>
<dbReference type="OrthoDB" id="5672604at2"/>
<evidence type="ECO:0000256" key="1">
    <source>
        <dbReference type="ARBA" id="ARBA00022676"/>
    </source>
</evidence>
<proteinExistence type="predicted"/>
<name>A0A4S4C0T5_9BACI</name>
<keyword evidence="1" id="KW-0328">Glycosyltransferase</keyword>
<reference evidence="4 5" key="1">
    <citation type="submission" date="2019-04" db="EMBL/GenBank/DDBJ databases">
        <title>Bacillus sediminilitoris sp. nov., isolated from a tidal flat sediment on the East China Sea.</title>
        <authorList>
            <person name="Wei Y."/>
            <person name="Mao H."/>
            <person name="Fang J."/>
        </authorList>
    </citation>
    <scope>NUCLEOTIDE SEQUENCE [LARGE SCALE GENOMIC DNA]</scope>
    <source>
        <strain evidence="4 5">DSL-17</strain>
    </source>
</reference>
<dbReference type="EMBL" id="SSNT01000006">
    <property type="protein sequence ID" value="THF80564.1"/>
    <property type="molecule type" value="Genomic_DNA"/>
</dbReference>
<accession>A0A4S4C0T5</accession>
<keyword evidence="2 4" id="KW-0808">Transferase</keyword>
<dbReference type="Pfam" id="PF01501">
    <property type="entry name" value="Glyco_transf_8"/>
    <property type="match status" value="1"/>
</dbReference>
<dbReference type="GO" id="GO:0046872">
    <property type="term" value="F:metal ion binding"/>
    <property type="evidence" value="ECO:0007669"/>
    <property type="project" value="UniProtKB-KW"/>
</dbReference>
<dbReference type="InterPro" id="IPR002495">
    <property type="entry name" value="Glyco_trans_8"/>
</dbReference>
<evidence type="ECO:0000256" key="2">
    <source>
        <dbReference type="ARBA" id="ARBA00022679"/>
    </source>
</evidence>
<dbReference type="GO" id="GO:0016757">
    <property type="term" value="F:glycosyltransferase activity"/>
    <property type="evidence" value="ECO:0007669"/>
    <property type="project" value="UniProtKB-KW"/>
</dbReference>
<dbReference type="Proteomes" id="UP000310334">
    <property type="component" value="Unassembled WGS sequence"/>
</dbReference>
<protein>
    <submittedName>
        <fullName evidence="4">Glycosyltransferase family 8 protein</fullName>
    </submittedName>
</protein>
<dbReference type="PANTHER" id="PTHR13778">
    <property type="entry name" value="GLYCOSYLTRANSFERASE 8 DOMAIN-CONTAINING PROTEIN"/>
    <property type="match status" value="1"/>
</dbReference>
<dbReference type="PANTHER" id="PTHR13778:SF47">
    <property type="entry name" value="LIPOPOLYSACCHARIDE 1,3-GALACTOSYLTRANSFERASE"/>
    <property type="match status" value="1"/>
</dbReference>
<gene>
    <name evidence="4" type="ORF">E6W99_09190</name>
</gene>
<dbReference type="SUPFAM" id="SSF53448">
    <property type="entry name" value="Nucleotide-diphospho-sugar transferases"/>
    <property type="match status" value="1"/>
</dbReference>
<dbReference type="Gene3D" id="3.90.550.10">
    <property type="entry name" value="Spore Coat Polysaccharide Biosynthesis Protein SpsA, Chain A"/>
    <property type="match status" value="1"/>
</dbReference>
<organism evidence="4 5">
    <name type="scientific">Metabacillus sediminilitoris</name>
    <dbReference type="NCBI Taxonomy" id="2567941"/>
    <lineage>
        <taxon>Bacteria</taxon>
        <taxon>Bacillati</taxon>
        <taxon>Bacillota</taxon>
        <taxon>Bacilli</taxon>
        <taxon>Bacillales</taxon>
        <taxon>Bacillaceae</taxon>
        <taxon>Metabacillus</taxon>
    </lineage>
</organism>
<sequence length="317" mass="37095">MNLNVVYSSDNNYAQHVGVSMTSLFENNDDFNNIDVYLIENNISLENKNNLKLICKNYKRTIKFINFKEFSNKPKLNIGNSISISSYARLFLSSMLDDDINKVIYLDCDSIINSSLKDLWDLDLSKYFVAGVCDTVSDETKLKINMELYSPYLNAGMLLINLQKWREERVEEKFIKFIDSYKGQVFHHDQGTINGVLNNKFLILHPKYNSMSTYFSMSRKEIMQYYGLKDYYSEEELKEAINYPVFIHYTPAFVNRPWIKGCKHPLASLYKKYLGLTPWEETELIQDKRSIGEKTVAFLYNHLPFKMANGICNLIFK</sequence>
<evidence type="ECO:0000313" key="4">
    <source>
        <dbReference type="EMBL" id="THF80564.1"/>
    </source>
</evidence>
<keyword evidence="5" id="KW-1185">Reference proteome</keyword>
<evidence type="ECO:0000313" key="5">
    <source>
        <dbReference type="Proteomes" id="UP000310334"/>
    </source>
</evidence>
<evidence type="ECO:0000256" key="3">
    <source>
        <dbReference type="ARBA" id="ARBA00022723"/>
    </source>
</evidence>